<dbReference type="GO" id="GO:1904263">
    <property type="term" value="P:positive regulation of TORC1 signaling"/>
    <property type="evidence" value="ECO:0007669"/>
    <property type="project" value="TreeGrafter"/>
</dbReference>
<dbReference type="Pfam" id="PF17034">
    <property type="entry name" value="zinc_ribbon_16"/>
    <property type="match status" value="1"/>
</dbReference>
<organism evidence="5 6">
    <name type="scientific">Amphibalanus amphitrite</name>
    <name type="common">Striped barnacle</name>
    <name type="synonym">Balanus amphitrite</name>
    <dbReference type="NCBI Taxonomy" id="1232801"/>
    <lineage>
        <taxon>Eukaryota</taxon>
        <taxon>Metazoa</taxon>
        <taxon>Ecdysozoa</taxon>
        <taxon>Arthropoda</taxon>
        <taxon>Crustacea</taxon>
        <taxon>Multicrustacea</taxon>
        <taxon>Cirripedia</taxon>
        <taxon>Thoracica</taxon>
        <taxon>Thoracicalcarea</taxon>
        <taxon>Balanomorpha</taxon>
        <taxon>Balanoidea</taxon>
        <taxon>Balanidae</taxon>
        <taxon>Amphibalaninae</taxon>
        <taxon>Amphibalanus</taxon>
    </lineage>
</organism>
<evidence type="ECO:0000259" key="4">
    <source>
        <dbReference type="Pfam" id="PF21719"/>
    </source>
</evidence>
<dbReference type="EMBL" id="VIIS01000208">
    <property type="protein sequence ID" value="KAF0311882.1"/>
    <property type="molecule type" value="Genomic_DNA"/>
</dbReference>
<sequence>MALSGFTNEKKALWHEISAELRPSLTDPYIRAIFSFLTAEADDYDGVLKEYDITVHDRVAFACRFLPDDKLHSCLNHITQTLKNEANLQAILLTGVADEGLELLQNYINVSGDVQTAALIASYAGQAAERRVSVWIDSYRSLLDLWRLWNQRARFDVRSVVTCNFCNKSVSAYIDDMRRRRQMARTGANSVKPMCCPHCRKALPRCALCMIQLGTPASSWGAAGQGSADFDSWFTWCQTCRHGGHAAHMGAWFEEYAECPVTGCPCKCMSLDSVSRVLPVTNS</sequence>
<evidence type="ECO:0000313" key="5">
    <source>
        <dbReference type="EMBL" id="KAF0311882.1"/>
    </source>
</evidence>
<evidence type="ECO:0000256" key="1">
    <source>
        <dbReference type="ARBA" id="ARBA00022574"/>
    </source>
</evidence>
<dbReference type="PANTHER" id="PTHR16453:SF9">
    <property type="entry name" value="GATOR COMPLEX PROTEIN MIOS"/>
    <property type="match status" value="1"/>
</dbReference>
<evidence type="ECO:0000256" key="2">
    <source>
        <dbReference type="ARBA" id="ARBA00022737"/>
    </source>
</evidence>
<dbReference type="Pfam" id="PF21719">
    <property type="entry name" value="MIOS_a-sol"/>
    <property type="match status" value="1"/>
</dbReference>
<keyword evidence="1" id="KW-0853">WD repeat</keyword>
<dbReference type="CDD" id="cd16691">
    <property type="entry name" value="mRING-H2-C3H3C2_Mio"/>
    <property type="match status" value="1"/>
</dbReference>
<dbReference type="InterPro" id="IPR031488">
    <property type="entry name" value="Zn_ribbon_mio"/>
</dbReference>
<dbReference type="GO" id="GO:0034198">
    <property type="term" value="P:cellular response to amino acid starvation"/>
    <property type="evidence" value="ECO:0007669"/>
    <property type="project" value="TreeGrafter"/>
</dbReference>
<evidence type="ECO:0000313" key="6">
    <source>
        <dbReference type="Proteomes" id="UP000440578"/>
    </source>
</evidence>
<dbReference type="PANTHER" id="PTHR16453">
    <property type="entry name" value="WD40 DOMAIN-CONTAINING PROTEIN MIO FAMILY MEMBER"/>
    <property type="match status" value="1"/>
</dbReference>
<name>A0A6A4XC11_AMPAM</name>
<comment type="caution">
    <text evidence="5">The sequence shown here is derived from an EMBL/GenBank/DDBJ whole genome shotgun (WGS) entry which is preliminary data.</text>
</comment>
<protein>
    <submittedName>
        <fullName evidence="5">GATOR complex protein MIOS</fullName>
    </submittedName>
</protein>
<accession>A0A6A4XC11</accession>
<feature type="domain" description="GATOR2 complex protein MIO zinc-ribbon like" evidence="3">
    <location>
        <begin position="163"/>
        <end position="269"/>
    </location>
</feature>
<dbReference type="Proteomes" id="UP000440578">
    <property type="component" value="Unassembled WGS sequence"/>
</dbReference>
<keyword evidence="6" id="KW-1185">Reference proteome</keyword>
<feature type="domain" description="MIOS-like alpha-solenoid" evidence="4">
    <location>
        <begin position="1"/>
        <end position="65"/>
    </location>
</feature>
<reference evidence="5 6" key="1">
    <citation type="submission" date="2019-07" db="EMBL/GenBank/DDBJ databases">
        <title>Draft genome assembly of a fouling barnacle, Amphibalanus amphitrite (Darwin, 1854): The first reference genome for Thecostraca.</title>
        <authorList>
            <person name="Kim W."/>
        </authorList>
    </citation>
    <scope>NUCLEOTIDE SEQUENCE [LARGE SCALE GENOMIC DNA]</scope>
    <source>
        <strain evidence="5">SNU_AA5</strain>
        <tissue evidence="5">Soma without cirri and trophi</tissue>
    </source>
</reference>
<keyword evidence="2" id="KW-0677">Repeat</keyword>
<dbReference type="OrthoDB" id="341486at2759"/>
<gene>
    <name evidence="5" type="primary">Mios</name>
    <name evidence="5" type="ORF">FJT64_017344</name>
</gene>
<proteinExistence type="predicted"/>
<dbReference type="InterPro" id="IPR049092">
    <property type="entry name" value="MIOS_a-sol"/>
</dbReference>
<evidence type="ECO:0000259" key="3">
    <source>
        <dbReference type="Pfam" id="PF17034"/>
    </source>
</evidence>
<dbReference type="AlphaFoldDB" id="A0A6A4XC11"/>
<dbReference type="GO" id="GO:0005737">
    <property type="term" value="C:cytoplasm"/>
    <property type="evidence" value="ECO:0007669"/>
    <property type="project" value="TreeGrafter"/>
</dbReference>
<dbReference type="InterPro" id="IPR037593">
    <property type="entry name" value="MIOS/Sea4"/>
</dbReference>